<dbReference type="RefSeq" id="WP_311675480.1">
    <property type="nucleotide sequence ID" value="NZ_JAVREQ010000026.1"/>
</dbReference>
<dbReference type="EMBL" id="JAVREQ010000026">
    <property type="protein sequence ID" value="MDT0381827.1"/>
    <property type="molecule type" value="Genomic_DNA"/>
</dbReference>
<keyword evidence="3" id="KW-1185">Reference proteome</keyword>
<feature type="compositionally biased region" description="Gly residues" evidence="1">
    <location>
        <begin position="88"/>
        <end position="135"/>
    </location>
</feature>
<reference evidence="3" key="1">
    <citation type="submission" date="2023-07" db="EMBL/GenBank/DDBJ databases">
        <title>30 novel species of actinomycetes from the DSMZ collection.</title>
        <authorList>
            <person name="Nouioui I."/>
        </authorList>
    </citation>
    <scope>NUCLEOTIDE SEQUENCE [LARGE SCALE GENOMIC DNA]</scope>
    <source>
        <strain evidence="3">DSM 42041</strain>
    </source>
</reference>
<accession>A0ABU2P0T6</accession>
<name>A0ABU2P0T6_9ACTN</name>
<evidence type="ECO:0000313" key="3">
    <source>
        <dbReference type="Proteomes" id="UP001183414"/>
    </source>
</evidence>
<comment type="caution">
    <text evidence="2">The sequence shown here is derived from an EMBL/GenBank/DDBJ whole genome shotgun (WGS) entry which is preliminary data.</text>
</comment>
<evidence type="ECO:0008006" key="4">
    <source>
        <dbReference type="Google" id="ProtNLM"/>
    </source>
</evidence>
<dbReference type="Proteomes" id="UP001183414">
    <property type="component" value="Unassembled WGS sequence"/>
</dbReference>
<sequence length="283" mass="27626">MGSLRNPIGPLPSSIYWRRRAVALALLALVVLLVVWAISLGGGKGDQGQDAAGGSDGSRGPTDPITPGPTDSMPSVTERPGGRDEVDGGAGSGGDDGSGSGGAEGAGGSGGSEGGSGAGGGSGSGSGGGGALAGSSGGLTGGDGIPAGPGLADCSPGDVSVALKSVKNEYEPGDTPKLKLTLANDSGEACRVDLGRTATVLTVTDSDGDRVWSSDDCPPGRGAAWIEVPAKGDSVHTLEWDRERSKPECATPESGKVPAGSYLVEIEVAGLPTEQTSFVLAKD</sequence>
<evidence type="ECO:0000256" key="1">
    <source>
        <dbReference type="SAM" id="MobiDB-lite"/>
    </source>
</evidence>
<organism evidence="2 3">
    <name type="scientific">Streptomyces hazeniae</name>
    <dbReference type="NCBI Taxonomy" id="3075538"/>
    <lineage>
        <taxon>Bacteria</taxon>
        <taxon>Bacillati</taxon>
        <taxon>Actinomycetota</taxon>
        <taxon>Actinomycetes</taxon>
        <taxon>Kitasatosporales</taxon>
        <taxon>Streptomycetaceae</taxon>
        <taxon>Streptomyces</taxon>
    </lineage>
</organism>
<evidence type="ECO:0000313" key="2">
    <source>
        <dbReference type="EMBL" id="MDT0381827.1"/>
    </source>
</evidence>
<feature type="compositionally biased region" description="Low complexity" evidence="1">
    <location>
        <begin position="48"/>
        <end position="71"/>
    </location>
</feature>
<gene>
    <name evidence="2" type="ORF">RM572_23990</name>
</gene>
<protein>
    <recommendedName>
        <fullName evidence="4">DUF4232 domain-containing protein</fullName>
    </recommendedName>
</protein>
<proteinExistence type="predicted"/>
<feature type="region of interest" description="Disordered" evidence="1">
    <location>
        <begin position="44"/>
        <end position="135"/>
    </location>
</feature>